<evidence type="ECO:0000313" key="6">
    <source>
        <dbReference type="Proteomes" id="UP000323380"/>
    </source>
</evidence>
<dbReference type="AlphaFoldDB" id="A0A5D0NEE9"/>
<dbReference type="Gene3D" id="3.40.50.10890">
    <property type="match status" value="1"/>
</dbReference>
<keyword evidence="6" id="KW-1185">Reference proteome</keyword>
<dbReference type="STRING" id="1220554.GCA_001552135_02715"/>
<dbReference type="SUPFAM" id="SSF56281">
    <property type="entry name" value="Metallo-hydrolase/oxidoreductase"/>
    <property type="match status" value="1"/>
</dbReference>
<dbReference type="PANTHER" id="PTHR11203:SF37">
    <property type="entry name" value="INTEGRATOR COMPLEX SUBUNIT 11"/>
    <property type="match status" value="1"/>
</dbReference>
<dbReference type="Pfam" id="PF00753">
    <property type="entry name" value="Lactamase_B"/>
    <property type="match status" value="1"/>
</dbReference>
<evidence type="ECO:0000259" key="4">
    <source>
        <dbReference type="SMART" id="SM01027"/>
    </source>
</evidence>
<reference evidence="5 6" key="1">
    <citation type="submission" date="2019-08" db="EMBL/GenBank/DDBJ databases">
        <title>Actinomadura sp. nov. CYP1-5 isolated from mountain soil.</title>
        <authorList>
            <person name="Songsumanus A."/>
            <person name="Kuncharoen N."/>
            <person name="Kudo T."/>
            <person name="Yuki M."/>
            <person name="Igarashi Y."/>
            <person name="Tanasupawat S."/>
        </authorList>
    </citation>
    <scope>NUCLEOTIDE SEQUENCE [LARGE SCALE GENOMIC DNA]</scope>
    <source>
        <strain evidence="5 6">JCM 14158</strain>
    </source>
</reference>
<protein>
    <submittedName>
        <fullName evidence="5">MBL fold metallo-hydrolase</fullName>
    </submittedName>
</protein>
<feature type="compositionally biased region" description="Low complexity" evidence="2">
    <location>
        <begin position="268"/>
        <end position="288"/>
    </location>
</feature>
<dbReference type="InterPro" id="IPR050698">
    <property type="entry name" value="MBL"/>
</dbReference>
<gene>
    <name evidence="5" type="ORF">FXF69_28210</name>
</gene>
<feature type="domain" description="Beta-Casp" evidence="4">
    <location>
        <begin position="772"/>
        <end position="874"/>
    </location>
</feature>
<evidence type="ECO:0000313" key="5">
    <source>
        <dbReference type="EMBL" id="TYB42679.1"/>
    </source>
</evidence>
<feature type="region of interest" description="Disordered" evidence="2">
    <location>
        <begin position="106"/>
        <end position="127"/>
    </location>
</feature>
<dbReference type="InterPro" id="IPR001279">
    <property type="entry name" value="Metallo-B-lactamas"/>
</dbReference>
<keyword evidence="1 5" id="KW-0378">Hydrolase</keyword>
<evidence type="ECO:0000259" key="3">
    <source>
        <dbReference type="SMART" id="SM00849"/>
    </source>
</evidence>
<feature type="region of interest" description="Disordered" evidence="2">
    <location>
        <begin position="204"/>
        <end position="376"/>
    </location>
</feature>
<dbReference type="RefSeq" id="WP_083980648.1">
    <property type="nucleotide sequence ID" value="NZ_VSFG01000007.1"/>
</dbReference>
<dbReference type="InterPro" id="IPR036866">
    <property type="entry name" value="RibonucZ/Hydroxyglut_hydro"/>
</dbReference>
<accession>A0A5D0NEE9</accession>
<dbReference type="InterPro" id="IPR022712">
    <property type="entry name" value="Beta_Casp"/>
</dbReference>
<dbReference type="Pfam" id="PF10996">
    <property type="entry name" value="Beta-Casp"/>
    <property type="match status" value="1"/>
</dbReference>
<feature type="compositionally biased region" description="Low complexity" evidence="2">
    <location>
        <begin position="204"/>
        <end position="259"/>
    </location>
</feature>
<dbReference type="SMART" id="SM01027">
    <property type="entry name" value="Beta-Casp"/>
    <property type="match status" value="1"/>
</dbReference>
<comment type="caution">
    <text evidence="5">The sequence shown here is derived from an EMBL/GenBank/DDBJ whole genome shotgun (WGS) entry which is preliminary data.</text>
</comment>
<organism evidence="5 6">
    <name type="scientific">Actinomadura chibensis</name>
    <dbReference type="NCBI Taxonomy" id="392828"/>
    <lineage>
        <taxon>Bacteria</taxon>
        <taxon>Bacillati</taxon>
        <taxon>Actinomycetota</taxon>
        <taxon>Actinomycetes</taxon>
        <taxon>Streptosporangiales</taxon>
        <taxon>Thermomonosporaceae</taxon>
        <taxon>Actinomadura</taxon>
    </lineage>
</organism>
<name>A0A5D0NEE9_9ACTN</name>
<dbReference type="Proteomes" id="UP000323380">
    <property type="component" value="Unassembled WGS sequence"/>
</dbReference>
<feature type="compositionally biased region" description="Low complexity" evidence="2">
    <location>
        <begin position="323"/>
        <end position="353"/>
    </location>
</feature>
<evidence type="ECO:0000256" key="1">
    <source>
        <dbReference type="ARBA" id="ARBA00022801"/>
    </source>
</evidence>
<feature type="compositionally biased region" description="Basic and acidic residues" evidence="2">
    <location>
        <begin position="112"/>
        <end position="127"/>
    </location>
</feature>
<dbReference type="GO" id="GO:0016787">
    <property type="term" value="F:hydrolase activity"/>
    <property type="evidence" value="ECO:0007669"/>
    <property type="project" value="UniProtKB-KW"/>
</dbReference>
<dbReference type="InterPro" id="IPR011108">
    <property type="entry name" value="RMMBL"/>
</dbReference>
<proteinExistence type="predicted"/>
<feature type="domain" description="Metallo-beta-lactamase" evidence="3">
    <location>
        <begin position="541"/>
        <end position="738"/>
    </location>
</feature>
<dbReference type="Gene3D" id="3.60.15.10">
    <property type="entry name" value="Ribonuclease Z/Hydroxyacylglutathione hydrolase-like"/>
    <property type="match status" value="1"/>
</dbReference>
<dbReference type="SUPFAM" id="SSF57997">
    <property type="entry name" value="Tropomyosin"/>
    <property type="match status" value="1"/>
</dbReference>
<dbReference type="Pfam" id="PF07521">
    <property type="entry name" value="RMMBL"/>
    <property type="match status" value="1"/>
</dbReference>
<dbReference type="GO" id="GO:0004521">
    <property type="term" value="F:RNA endonuclease activity"/>
    <property type="evidence" value="ECO:0007669"/>
    <property type="project" value="TreeGrafter"/>
</dbReference>
<dbReference type="EMBL" id="VSFG01000007">
    <property type="protein sequence ID" value="TYB42679.1"/>
    <property type="molecule type" value="Genomic_DNA"/>
</dbReference>
<dbReference type="CDD" id="cd16295">
    <property type="entry name" value="TTHA0252-CPSF-like_MBL-fold"/>
    <property type="match status" value="1"/>
</dbReference>
<evidence type="ECO:0000256" key="2">
    <source>
        <dbReference type="SAM" id="MobiDB-lite"/>
    </source>
</evidence>
<sequence>MTSAPGPAAGVAPDGVALAPVLRAAAVAVLERPSASRLPSDPDALVAERTPMLLAALVRFPALRRRAAVLLAEAAPAADARALAAALLHPDDAVARAAQAWLAPAPAPAAERAADRAERRADRAARRADELRKRLREARGRLEYAKRDAATATRRLTETREALTAARAALAEQKARADGLDRRLTAERRRWTNPRALAAALLTTLEHPTPENQPTTTQNAPTAAKNTPTPTKNTPPTRDAPVAAKNASTEAKKASTATKDLPTATKNAPTTRDAPAATRKASTAAKNAPTATRNAPMANRDVPAEAKKASTAAKDVPAATKNAPTATRDAPTAAKDGAPAAKDGAAAAKDVPGGSKGDPTALKGVPAGAEGSPAVSGESLVASGEASAASDSAFAGAVGASAALKNVPAASKGVPTPLKNMPAVLKGAPPRSGEAVAALGEASVVSDGASGGVRDVSVSAGGAPVDVDDGAVVSDGVSGEVGAESVIVGDGALGVAARGVGVSPGAVLGVLRALAEPAASVVATAELGLRVVPLGGDDHIGGSCVLVEAGGTRILIDAGLRPGDRAEPPRDIARALDGPLDAVVVTHAHNDHCGHVPALVARRPGLRVIATPETVALMPVMWADTAKVMAARERGRARWGAEAAVLYGPREIDAASRRREALQPGMPRRIGALTVELFPAGHVLGAAGVVVRAGDRRVVVTGDISGFRQETVGGYAVPESARGADLLVMESTCCAEEHDARDLRVDELVRAVAEVHGRGGRVLIPAFALGRAQEIALIMRRRLPEVPVRVDGMAVDLAAVFESLDPGIRIFTGGTAAADRPADLDDFRTGVVISTSGMLTGGPVVEWAQRVLPEPGSALFISGYQDEESPGRALLDLASSGGAVTLPDRDGEVTVPVRARVETMRLSAHADRRGLLDIAGEVAAAETMLVHGVPKRQRTFAATLGVRGHRVAETTAWRPAGTP</sequence>
<dbReference type="SMART" id="SM00849">
    <property type="entry name" value="Lactamase_B"/>
    <property type="match status" value="1"/>
</dbReference>
<dbReference type="PANTHER" id="PTHR11203">
    <property type="entry name" value="CLEAVAGE AND POLYADENYLATION SPECIFICITY FACTOR FAMILY MEMBER"/>
    <property type="match status" value="1"/>
</dbReference>